<dbReference type="InterPro" id="IPR003673">
    <property type="entry name" value="CoA-Trfase_fam_III"/>
</dbReference>
<gene>
    <name evidence="3" type="ORF">FAK_30840</name>
</gene>
<feature type="transmembrane region" description="Helical" evidence="2">
    <location>
        <begin position="202"/>
        <end position="223"/>
    </location>
</feature>
<dbReference type="InterPro" id="IPR050483">
    <property type="entry name" value="CoA-transferase_III_domain"/>
</dbReference>
<protein>
    <submittedName>
        <fullName evidence="3">Formyl-CoA transferase</fullName>
    </submittedName>
</protein>
<keyword evidence="1 3" id="KW-0808">Transferase</keyword>
<keyword evidence="2" id="KW-0812">Transmembrane</keyword>
<dbReference type="Proteomes" id="UP001366166">
    <property type="component" value="Chromosome"/>
</dbReference>
<evidence type="ECO:0000256" key="2">
    <source>
        <dbReference type="SAM" id="Phobius"/>
    </source>
</evidence>
<dbReference type="Pfam" id="PF02515">
    <property type="entry name" value="CoA_transf_3"/>
    <property type="match status" value="1"/>
</dbReference>
<dbReference type="EMBL" id="AP028679">
    <property type="protein sequence ID" value="BEQ16018.1"/>
    <property type="molecule type" value="Genomic_DNA"/>
</dbReference>
<dbReference type="InterPro" id="IPR044855">
    <property type="entry name" value="CoA-Trfase_III_dom3_sf"/>
</dbReference>
<dbReference type="AlphaFoldDB" id="A0AAU9F1D9"/>
<keyword evidence="2" id="KW-0472">Membrane</keyword>
<evidence type="ECO:0000256" key="1">
    <source>
        <dbReference type="ARBA" id="ARBA00022679"/>
    </source>
</evidence>
<evidence type="ECO:0000313" key="4">
    <source>
        <dbReference type="Proteomes" id="UP001366166"/>
    </source>
</evidence>
<dbReference type="GO" id="GO:0008410">
    <property type="term" value="F:CoA-transferase activity"/>
    <property type="evidence" value="ECO:0007669"/>
    <property type="project" value="TreeGrafter"/>
</dbReference>
<dbReference type="InterPro" id="IPR023606">
    <property type="entry name" value="CoA-Trfase_III_dom_1_sf"/>
</dbReference>
<reference evidence="4" key="1">
    <citation type="journal article" date="2023" name="Arch. Microbiol.">
        <title>Desulfoferula mesophilus gen. nov. sp. nov., a mesophilic sulfate-reducing bacterium isolated from a brackish lake sediment.</title>
        <authorList>
            <person name="Watanabe T."/>
            <person name="Yabe T."/>
            <person name="Tsuji J.M."/>
            <person name="Fukui M."/>
        </authorList>
    </citation>
    <scope>NUCLEOTIDE SEQUENCE [LARGE SCALE GENOMIC DNA]</scope>
    <source>
        <strain evidence="4">12FAK</strain>
    </source>
</reference>
<dbReference type="PANTHER" id="PTHR48207:SF3">
    <property type="entry name" value="SUCCINATE--HYDROXYMETHYLGLUTARATE COA-TRANSFERASE"/>
    <property type="match status" value="1"/>
</dbReference>
<dbReference type="Gene3D" id="3.40.50.10540">
    <property type="entry name" value="Crotonobetainyl-coa:carnitine coa-transferase, domain 1"/>
    <property type="match status" value="1"/>
</dbReference>
<sequence>MENVASNGPLHGIKVLDFAHVLSAPYTTMLLGDLGAEVLKVEKPGMGDGLRNSPPLQKGESSYYFCANRNKKCIAVDLKRPDGVELIKGMMGEFDVLVENFRPGVMDRLGLGYEAAKAIRPDVIYASLNAFGEHGPYRDKPGFELIVQALTGVVSVTSPEGGPPAKVQIQMVDLCGGMFLCIAILGALFHRQRTGEGQRVNTSLYEATVAMMTNLVGIALMGAKVPTGMRTRNPQLFPSQAFKTSDGHIAVVCTPDHWSRFCGALGKEEWIKHPQYGNVRWRVENYDQMEQLVEQVTITKSTEQWRQLLEAAQVACGPLNRVEDMFADPQFKALDLVTEMMHTVAGKIKILRPPFSLSQTPARVRLPPPALGEHTRQVLEEMGLSQEQIERLVDEGIVQTL</sequence>
<dbReference type="RefSeq" id="WP_338601253.1">
    <property type="nucleotide sequence ID" value="NZ_AP028679.1"/>
</dbReference>
<proteinExistence type="predicted"/>
<feature type="transmembrane region" description="Helical" evidence="2">
    <location>
        <begin position="171"/>
        <end position="190"/>
    </location>
</feature>
<dbReference type="KEGG" id="dmp:FAK_30840"/>
<dbReference type="SUPFAM" id="SSF89796">
    <property type="entry name" value="CoA-transferase family III (CaiB/BaiF)"/>
    <property type="match status" value="1"/>
</dbReference>
<dbReference type="Gene3D" id="3.30.1540.10">
    <property type="entry name" value="formyl-coa transferase, domain 3"/>
    <property type="match status" value="1"/>
</dbReference>
<keyword evidence="4" id="KW-1185">Reference proteome</keyword>
<evidence type="ECO:0000313" key="3">
    <source>
        <dbReference type="EMBL" id="BEQ16018.1"/>
    </source>
</evidence>
<keyword evidence="2" id="KW-1133">Transmembrane helix</keyword>
<name>A0AAU9F1D9_9BACT</name>
<dbReference type="PANTHER" id="PTHR48207">
    <property type="entry name" value="SUCCINATE--HYDROXYMETHYLGLUTARATE COA-TRANSFERASE"/>
    <property type="match status" value="1"/>
</dbReference>
<organism evidence="3 4">
    <name type="scientific">Desulfoferula mesophila</name>
    <dbReference type="NCBI Taxonomy" id="3058419"/>
    <lineage>
        <taxon>Bacteria</taxon>
        <taxon>Pseudomonadati</taxon>
        <taxon>Thermodesulfobacteriota</taxon>
        <taxon>Desulfarculia</taxon>
        <taxon>Desulfarculales</taxon>
        <taxon>Desulfarculaceae</taxon>
        <taxon>Desulfoferula</taxon>
    </lineage>
</organism>
<accession>A0AAU9F1D9</accession>